<evidence type="ECO:0000256" key="2">
    <source>
        <dbReference type="RuleBase" id="RU000363"/>
    </source>
</evidence>
<dbReference type="GO" id="GO:0016616">
    <property type="term" value="F:oxidoreductase activity, acting on the CH-OH group of donors, NAD or NADP as acceptor"/>
    <property type="evidence" value="ECO:0007669"/>
    <property type="project" value="UniProtKB-ARBA"/>
</dbReference>
<dbReference type="InterPro" id="IPR057326">
    <property type="entry name" value="KR_dom"/>
</dbReference>
<dbReference type="SMART" id="SM00822">
    <property type="entry name" value="PKS_KR"/>
    <property type="match status" value="1"/>
</dbReference>
<organism evidence="4 5">
    <name type="scientific">Hydrogenophaga aromaticivorans</name>
    <dbReference type="NCBI Taxonomy" id="2610898"/>
    <lineage>
        <taxon>Bacteria</taxon>
        <taxon>Pseudomonadati</taxon>
        <taxon>Pseudomonadota</taxon>
        <taxon>Betaproteobacteria</taxon>
        <taxon>Burkholderiales</taxon>
        <taxon>Comamonadaceae</taxon>
        <taxon>Hydrogenophaga</taxon>
    </lineage>
</organism>
<dbReference type="AlphaFoldDB" id="A0A7Y8H254"/>
<protein>
    <submittedName>
        <fullName evidence="4">SDR family NAD(P)-dependent oxidoreductase</fullName>
    </submittedName>
</protein>
<accession>A0A7Y8H254</accession>
<dbReference type="Proteomes" id="UP000545507">
    <property type="component" value="Unassembled WGS sequence"/>
</dbReference>
<evidence type="ECO:0000313" key="4">
    <source>
        <dbReference type="EMBL" id="NWF48242.1"/>
    </source>
</evidence>
<dbReference type="PROSITE" id="PS00061">
    <property type="entry name" value="ADH_SHORT"/>
    <property type="match status" value="1"/>
</dbReference>
<dbReference type="InterPro" id="IPR036291">
    <property type="entry name" value="NAD(P)-bd_dom_sf"/>
</dbReference>
<name>A0A7Y8H254_9BURK</name>
<dbReference type="PANTHER" id="PTHR42760">
    <property type="entry name" value="SHORT-CHAIN DEHYDROGENASES/REDUCTASES FAMILY MEMBER"/>
    <property type="match status" value="1"/>
</dbReference>
<gene>
    <name evidence="4" type="ORF">F3K02_23750</name>
</gene>
<dbReference type="PRINTS" id="PR00081">
    <property type="entry name" value="GDHRDH"/>
</dbReference>
<dbReference type="RefSeq" id="WP_177138757.1">
    <property type="nucleotide sequence ID" value="NZ_VYGV01000026.1"/>
</dbReference>
<dbReference type="EMBL" id="VYGV01000026">
    <property type="protein sequence ID" value="NWF48242.1"/>
    <property type="molecule type" value="Genomic_DNA"/>
</dbReference>
<comment type="caution">
    <text evidence="4">The sequence shown here is derived from an EMBL/GenBank/DDBJ whole genome shotgun (WGS) entry which is preliminary data.</text>
</comment>
<sequence length="234" mass="24098">MNPKARTVLITGAAGNLGQAVARAFAARGDHLVLLDRNGEALRRVYGPDTEVLSCTELDLLDAAQVEQAVAHAAKCFGGVHVLCHLAGGFRMGEAVHDTTAQTLDFLLDLNVRALMPIAASVVPRMVAGGGGQIVTVGAMGALKGGAQMGAYAASKSALMRLTESMSAELKAQGINVNCVMPSIIDTPENRAAMPDADPAQWVAPEALADVMQFLASDAARAIHGACIPVSGLS</sequence>
<comment type="similarity">
    <text evidence="1 2">Belongs to the short-chain dehydrogenases/reductases (SDR) family.</text>
</comment>
<dbReference type="SUPFAM" id="SSF51735">
    <property type="entry name" value="NAD(P)-binding Rossmann-fold domains"/>
    <property type="match status" value="1"/>
</dbReference>
<feature type="domain" description="Ketoreductase" evidence="3">
    <location>
        <begin position="6"/>
        <end position="181"/>
    </location>
</feature>
<evidence type="ECO:0000256" key="1">
    <source>
        <dbReference type="ARBA" id="ARBA00006484"/>
    </source>
</evidence>
<dbReference type="PRINTS" id="PR00080">
    <property type="entry name" value="SDRFAMILY"/>
</dbReference>
<dbReference type="InterPro" id="IPR002347">
    <property type="entry name" value="SDR_fam"/>
</dbReference>
<dbReference type="Gene3D" id="3.40.50.720">
    <property type="entry name" value="NAD(P)-binding Rossmann-like Domain"/>
    <property type="match status" value="1"/>
</dbReference>
<evidence type="ECO:0000259" key="3">
    <source>
        <dbReference type="SMART" id="SM00822"/>
    </source>
</evidence>
<keyword evidence="5" id="KW-1185">Reference proteome</keyword>
<proteinExistence type="inferred from homology"/>
<evidence type="ECO:0000313" key="5">
    <source>
        <dbReference type="Proteomes" id="UP000545507"/>
    </source>
</evidence>
<reference evidence="4 5" key="1">
    <citation type="submission" date="2019-09" db="EMBL/GenBank/DDBJ databases">
        <title>Hydrogenophaga aromatica sp. nov., isolated from a para-xylene-degrading enrichment culture.</title>
        <authorList>
            <person name="Tancsics A."/>
            <person name="Banerjee S."/>
        </authorList>
    </citation>
    <scope>NUCLEOTIDE SEQUENCE [LARGE SCALE GENOMIC DNA]</scope>
    <source>
        <strain evidence="4 5">D2P1</strain>
    </source>
</reference>
<dbReference type="Pfam" id="PF00106">
    <property type="entry name" value="adh_short"/>
    <property type="match status" value="1"/>
</dbReference>
<dbReference type="InterPro" id="IPR020904">
    <property type="entry name" value="Sc_DH/Rdtase_CS"/>
</dbReference>